<sequence>MGDPRGGADAHVRRSRAPVRFRPVARWELSAATHLAPLRRDVRSAIAGAASGGAPARRLVDDVALVATELATNALRHVGPPAVVELREHRGAFLVDVADGAPTRPPVVAGRRDTGAGGFGLMITGELADAVGWYATRTTKHVWAVLLA</sequence>
<dbReference type="PANTHER" id="PTHR35526">
    <property type="entry name" value="ANTI-SIGMA-F FACTOR RSBW-RELATED"/>
    <property type="match status" value="1"/>
</dbReference>
<dbReference type="Gene3D" id="3.30.565.10">
    <property type="entry name" value="Histidine kinase-like ATPase, C-terminal domain"/>
    <property type="match status" value="1"/>
</dbReference>
<dbReference type="InterPro" id="IPR036890">
    <property type="entry name" value="HATPase_C_sf"/>
</dbReference>
<dbReference type="PANTHER" id="PTHR35526:SF3">
    <property type="entry name" value="ANTI-SIGMA-F FACTOR RSBW"/>
    <property type="match status" value="1"/>
</dbReference>
<keyword evidence="1" id="KW-0418">Kinase</keyword>
<dbReference type="GO" id="GO:0004674">
    <property type="term" value="F:protein serine/threonine kinase activity"/>
    <property type="evidence" value="ECO:0007669"/>
    <property type="project" value="UniProtKB-KW"/>
</dbReference>
<dbReference type="RefSeq" id="WP_130782499.1">
    <property type="nucleotide sequence ID" value="NZ_BIMR01000270.1"/>
</dbReference>
<dbReference type="SUPFAM" id="SSF55874">
    <property type="entry name" value="ATPase domain of HSP90 chaperone/DNA topoisomerase II/histidine kinase"/>
    <property type="match status" value="1"/>
</dbReference>
<comment type="caution">
    <text evidence="3">The sequence shown here is derived from an EMBL/GenBank/DDBJ whole genome shotgun (WGS) entry which is preliminary data.</text>
</comment>
<organism evidence="3 4">
    <name type="scientific">Cellulomonas biazotea</name>
    <dbReference type="NCBI Taxonomy" id="1709"/>
    <lineage>
        <taxon>Bacteria</taxon>
        <taxon>Bacillati</taxon>
        <taxon>Actinomycetota</taxon>
        <taxon>Actinomycetes</taxon>
        <taxon>Micrococcales</taxon>
        <taxon>Cellulomonadaceae</taxon>
        <taxon>Cellulomonas</taxon>
    </lineage>
</organism>
<dbReference type="Pfam" id="PF13581">
    <property type="entry name" value="HATPase_c_2"/>
    <property type="match status" value="1"/>
</dbReference>
<protein>
    <recommendedName>
        <fullName evidence="2">Histidine kinase/HSP90-like ATPase domain-containing protein</fullName>
    </recommendedName>
</protein>
<keyword evidence="1" id="KW-0808">Transferase</keyword>
<dbReference type="Proteomes" id="UP000289954">
    <property type="component" value="Unassembled WGS sequence"/>
</dbReference>
<dbReference type="CDD" id="cd16936">
    <property type="entry name" value="HATPase_RsbW-like"/>
    <property type="match status" value="1"/>
</dbReference>
<proteinExistence type="predicted"/>
<evidence type="ECO:0000256" key="1">
    <source>
        <dbReference type="ARBA" id="ARBA00022527"/>
    </source>
</evidence>
<feature type="domain" description="Histidine kinase/HSP90-like ATPase" evidence="2">
    <location>
        <begin position="33"/>
        <end position="143"/>
    </location>
</feature>
<keyword evidence="1" id="KW-0723">Serine/threonine-protein kinase</keyword>
<reference evidence="3 4" key="1">
    <citation type="submission" date="2019-01" db="EMBL/GenBank/DDBJ databases">
        <title>Draft genome sequence of Cellulomonas takizawaensis strain TKZ-21.</title>
        <authorList>
            <person name="Yamamura H."/>
            <person name="Hayashi T."/>
            <person name="Hamada M."/>
            <person name="Serisawa Y."/>
            <person name="Matsuyama K."/>
            <person name="Nakagawa Y."/>
            <person name="Otoguro M."/>
            <person name="Yanagida F."/>
            <person name="Hayakawa M."/>
        </authorList>
    </citation>
    <scope>NUCLEOTIDE SEQUENCE [LARGE SCALE GENOMIC DNA]</scope>
    <source>
        <strain evidence="3 4">NBRC12680</strain>
    </source>
</reference>
<dbReference type="InterPro" id="IPR003594">
    <property type="entry name" value="HATPase_dom"/>
</dbReference>
<dbReference type="AlphaFoldDB" id="A0A402DUU7"/>
<evidence type="ECO:0000313" key="3">
    <source>
        <dbReference type="EMBL" id="GCE77872.1"/>
    </source>
</evidence>
<keyword evidence="4" id="KW-1185">Reference proteome</keyword>
<gene>
    <name evidence="3" type="ORF">CBZ_29280</name>
</gene>
<dbReference type="InterPro" id="IPR050267">
    <property type="entry name" value="Anti-sigma-factor_SerPK"/>
</dbReference>
<dbReference type="OrthoDB" id="3297757at2"/>
<name>A0A402DUU7_9CELL</name>
<accession>A0A402DUU7</accession>
<evidence type="ECO:0000313" key="4">
    <source>
        <dbReference type="Proteomes" id="UP000289954"/>
    </source>
</evidence>
<evidence type="ECO:0000259" key="2">
    <source>
        <dbReference type="Pfam" id="PF13581"/>
    </source>
</evidence>
<dbReference type="EMBL" id="BIMR01000270">
    <property type="protein sequence ID" value="GCE77872.1"/>
    <property type="molecule type" value="Genomic_DNA"/>
</dbReference>